<keyword evidence="3" id="KW-1185">Reference proteome</keyword>
<dbReference type="AlphaFoldDB" id="A0AA95EWQ9"/>
<sequence>MKVLWMIILIGSLLSLAIVMFKRKSPKGWIKRFAIHLIMAAMALYALNYSGWLIGTYIPMNPTTIGTVAILGLPGVLLILGMQWIVIT</sequence>
<feature type="transmembrane region" description="Helical" evidence="1">
    <location>
        <begin position="33"/>
        <end position="58"/>
    </location>
</feature>
<name>A0AA95EWQ9_9BACL</name>
<evidence type="ECO:0000313" key="3">
    <source>
        <dbReference type="Proteomes" id="UP001178662"/>
    </source>
</evidence>
<organism evidence="2 3">
    <name type="scientific">Candidatus Cohnella colombiensis</name>
    <dbReference type="NCBI Taxonomy" id="3121368"/>
    <lineage>
        <taxon>Bacteria</taxon>
        <taxon>Bacillati</taxon>
        <taxon>Bacillota</taxon>
        <taxon>Bacilli</taxon>
        <taxon>Bacillales</taxon>
        <taxon>Paenibacillaceae</taxon>
        <taxon>Cohnella</taxon>
    </lineage>
</organism>
<reference evidence="2" key="1">
    <citation type="submission" date="2023-03" db="EMBL/GenBank/DDBJ databases">
        <title>Andean soil-derived lignocellulolytic bacterial consortium as a source of novel taxa and putative plastic-active enzymes.</title>
        <authorList>
            <person name="Diaz-Garcia L."/>
            <person name="Chuvochina M."/>
            <person name="Feuerriegel G."/>
            <person name="Bunk B."/>
            <person name="Sproer C."/>
            <person name="Streit W.R."/>
            <person name="Rodriguez L.M."/>
            <person name="Overmann J."/>
            <person name="Jimenez D.J."/>
        </authorList>
    </citation>
    <scope>NUCLEOTIDE SEQUENCE</scope>
    <source>
        <strain evidence="2">MAG 2441</strain>
    </source>
</reference>
<gene>
    <name evidence="2" type="ORF">P0Y55_18585</name>
</gene>
<keyword evidence="1" id="KW-1133">Transmembrane helix</keyword>
<keyword evidence="1" id="KW-0472">Membrane</keyword>
<protein>
    <submittedName>
        <fullName evidence="2">Pro-sigmaK processing inhibitor BofA family protein</fullName>
    </submittedName>
</protein>
<accession>A0AA95EWQ9</accession>
<dbReference type="EMBL" id="CP119317">
    <property type="protein sequence ID" value="WEK54509.1"/>
    <property type="molecule type" value="Genomic_DNA"/>
</dbReference>
<dbReference type="InterPro" id="IPR010001">
    <property type="entry name" value="BofA"/>
</dbReference>
<feature type="transmembrane region" description="Helical" evidence="1">
    <location>
        <begin position="6"/>
        <end position="21"/>
    </location>
</feature>
<dbReference type="Proteomes" id="UP001178662">
    <property type="component" value="Chromosome"/>
</dbReference>
<proteinExistence type="predicted"/>
<dbReference type="Pfam" id="PF07441">
    <property type="entry name" value="BofA"/>
    <property type="match status" value="1"/>
</dbReference>
<feature type="transmembrane region" description="Helical" evidence="1">
    <location>
        <begin position="64"/>
        <end position="87"/>
    </location>
</feature>
<keyword evidence="1" id="KW-0812">Transmembrane</keyword>
<evidence type="ECO:0000256" key="1">
    <source>
        <dbReference type="SAM" id="Phobius"/>
    </source>
</evidence>
<evidence type="ECO:0000313" key="2">
    <source>
        <dbReference type="EMBL" id="WEK54509.1"/>
    </source>
</evidence>